<accession>A0A4Y7JX60</accession>
<dbReference type="AlphaFoldDB" id="A0A4Y7JX60"/>
<sequence>MWKLPEEIQSQYDLCENPRLINSVDYKSISSSSAASAVSMEYPFEKISKNGLLDYLRIIPYITLSLEHIRLPPPIYIVWFHNQLVVALECLQYPRNRMSWNLDENVQIRDLIQGVDSLVLGLYLQTQRVPCFAKQTKPWTRSSMRSSILSSN</sequence>
<name>A0A4Y7JX60_PAPSO</name>
<proteinExistence type="predicted"/>
<organism evidence="1 2">
    <name type="scientific">Papaver somniferum</name>
    <name type="common">Opium poppy</name>
    <dbReference type="NCBI Taxonomy" id="3469"/>
    <lineage>
        <taxon>Eukaryota</taxon>
        <taxon>Viridiplantae</taxon>
        <taxon>Streptophyta</taxon>
        <taxon>Embryophyta</taxon>
        <taxon>Tracheophyta</taxon>
        <taxon>Spermatophyta</taxon>
        <taxon>Magnoliopsida</taxon>
        <taxon>Ranunculales</taxon>
        <taxon>Papaveraceae</taxon>
        <taxon>Papaveroideae</taxon>
        <taxon>Papaver</taxon>
    </lineage>
</organism>
<reference evidence="1 2" key="1">
    <citation type="journal article" date="2018" name="Science">
        <title>The opium poppy genome and morphinan production.</title>
        <authorList>
            <person name="Guo L."/>
            <person name="Winzer T."/>
            <person name="Yang X."/>
            <person name="Li Y."/>
            <person name="Ning Z."/>
            <person name="He Z."/>
            <person name="Teodor R."/>
            <person name="Lu Y."/>
            <person name="Bowser T.A."/>
            <person name="Graham I.A."/>
            <person name="Ye K."/>
        </authorList>
    </citation>
    <scope>NUCLEOTIDE SEQUENCE [LARGE SCALE GENOMIC DNA]</scope>
    <source>
        <strain evidence="2">cv. HN1</strain>
        <tissue evidence="1">Leaves</tissue>
    </source>
</reference>
<gene>
    <name evidence="1" type="ORF">C5167_008319</name>
</gene>
<keyword evidence="2" id="KW-1185">Reference proteome</keyword>
<evidence type="ECO:0000313" key="2">
    <source>
        <dbReference type="Proteomes" id="UP000316621"/>
    </source>
</evidence>
<dbReference type="Proteomes" id="UP000316621">
    <property type="component" value="Chromosome 6"/>
</dbReference>
<protein>
    <submittedName>
        <fullName evidence="1">Uncharacterized protein</fullName>
    </submittedName>
</protein>
<dbReference type="Gramene" id="RZC64630">
    <property type="protein sequence ID" value="RZC64630"/>
    <property type="gene ID" value="C5167_008319"/>
</dbReference>
<dbReference type="EMBL" id="CM010720">
    <property type="protein sequence ID" value="RZC64630.1"/>
    <property type="molecule type" value="Genomic_DNA"/>
</dbReference>
<evidence type="ECO:0000313" key="1">
    <source>
        <dbReference type="EMBL" id="RZC64630.1"/>
    </source>
</evidence>